<comment type="caution">
    <text evidence="5">The sequence shown here is derived from an EMBL/GenBank/DDBJ whole genome shotgun (WGS) entry which is preliminary data.</text>
</comment>
<keyword evidence="2" id="KW-0238">DNA-binding</keyword>
<dbReference type="PRINTS" id="PR00032">
    <property type="entry name" value="HTHARAC"/>
</dbReference>
<dbReference type="SMART" id="SM00342">
    <property type="entry name" value="HTH_ARAC"/>
    <property type="match status" value="1"/>
</dbReference>
<dbReference type="AlphaFoldDB" id="A0A328TZF5"/>
<dbReference type="Proteomes" id="UP000249260">
    <property type="component" value="Unassembled WGS sequence"/>
</dbReference>
<evidence type="ECO:0000313" key="5">
    <source>
        <dbReference type="EMBL" id="RAP74541.1"/>
    </source>
</evidence>
<proteinExistence type="predicted"/>
<dbReference type="InterPro" id="IPR014710">
    <property type="entry name" value="RmlC-like_jellyroll"/>
</dbReference>
<dbReference type="PANTHER" id="PTHR43280">
    <property type="entry name" value="ARAC-FAMILY TRANSCRIPTIONAL REGULATOR"/>
    <property type="match status" value="1"/>
</dbReference>
<protein>
    <recommendedName>
        <fullName evidence="4">HTH araC/xylS-type domain-containing protein</fullName>
    </recommendedName>
</protein>
<dbReference type="Pfam" id="PF12833">
    <property type="entry name" value="HTH_18"/>
    <property type="match status" value="1"/>
</dbReference>
<dbReference type="GO" id="GO:0043565">
    <property type="term" value="F:sequence-specific DNA binding"/>
    <property type="evidence" value="ECO:0007669"/>
    <property type="project" value="InterPro"/>
</dbReference>
<dbReference type="InterPro" id="IPR037923">
    <property type="entry name" value="HTH-like"/>
</dbReference>
<gene>
    <name evidence="5" type="ORF">DL346_20990</name>
</gene>
<dbReference type="InterPro" id="IPR020449">
    <property type="entry name" value="Tscrpt_reg_AraC-type_HTH"/>
</dbReference>
<feature type="domain" description="HTH araC/xylS-type" evidence="4">
    <location>
        <begin position="194"/>
        <end position="292"/>
    </location>
</feature>
<dbReference type="SUPFAM" id="SSF46689">
    <property type="entry name" value="Homeodomain-like"/>
    <property type="match status" value="2"/>
</dbReference>
<dbReference type="InterPro" id="IPR018060">
    <property type="entry name" value="HTH_AraC"/>
</dbReference>
<sequence length="317" mass="36648">MNATLLLRSIYWLYNEVNCKPKALPAAIIKWLFSCIKRRMGKQASMQCKFDFLFYSTHQPGTYVDMHKHNCYELVYYVSGTGMMNLNGEWYPYSANTITLTRPDNLHDERHDTRTDVIFIGFTYDDYPVPLANGIYMDDERKTLLTLLLQMKQEMLEKKPLFSVKLDILTQLIVIELERSGKKVSALPDSEKLLHSRLYIDENFSQKLNMPQLAQISGYSYDYFRHLFKRSTGLSPVQYLIQRRVSQAKLELVNTDKKLASIAMDCGFSTTSQFSRLFKELTGEQPVAYRKRTRSRSGAGSQTAGIEGIEKTFLIVD</sequence>
<keyword evidence="1" id="KW-0805">Transcription regulation</keyword>
<accession>A0A328TZF5</accession>
<keyword evidence="3" id="KW-0804">Transcription</keyword>
<dbReference type="GO" id="GO:0003700">
    <property type="term" value="F:DNA-binding transcription factor activity"/>
    <property type="evidence" value="ECO:0007669"/>
    <property type="project" value="InterPro"/>
</dbReference>
<dbReference type="Gene3D" id="1.10.10.60">
    <property type="entry name" value="Homeodomain-like"/>
    <property type="match status" value="2"/>
</dbReference>
<name>A0A328TZF5_9BACL</name>
<evidence type="ECO:0000313" key="6">
    <source>
        <dbReference type="Proteomes" id="UP000249260"/>
    </source>
</evidence>
<dbReference type="OrthoDB" id="2631408at2"/>
<dbReference type="EMBL" id="QLUW01000004">
    <property type="protein sequence ID" value="RAP74541.1"/>
    <property type="molecule type" value="Genomic_DNA"/>
</dbReference>
<organism evidence="5 6">
    <name type="scientific">Paenibacillus montanisoli</name>
    <dbReference type="NCBI Taxonomy" id="2081970"/>
    <lineage>
        <taxon>Bacteria</taxon>
        <taxon>Bacillati</taxon>
        <taxon>Bacillota</taxon>
        <taxon>Bacilli</taxon>
        <taxon>Bacillales</taxon>
        <taxon>Paenibacillaceae</taxon>
        <taxon>Paenibacillus</taxon>
    </lineage>
</organism>
<dbReference type="SUPFAM" id="SSF51215">
    <property type="entry name" value="Regulatory protein AraC"/>
    <property type="match status" value="1"/>
</dbReference>
<keyword evidence="6" id="KW-1185">Reference proteome</keyword>
<dbReference type="Gene3D" id="2.60.120.10">
    <property type="entry name" value="Jelly Rolls"/>
    <property type="match status" value="1"/>
</dbReference>
<evidence type="ECO:0000256" key="1">
    <source>
        <dbReference type="ARBA" id="ARBA00023015"/>
    </source>
</evidence>
<reference evidence="5 6" key="1">
    <citation type="submission" date="2018-06" db="EMBL/GenBank/DDBJ databases">
        <title>Paenibacillus montanisoli sp. nov., isolated from mountain area soil.</title>
        <authorList>
            <person name="Wu M."/>
        </authorList>
    </citation>
    <scope>NUCLEOTIDE SEQUENCE [LARGE SCALE GENOMIC DNA]</scope>
    <source>
        <strain evidence="5 6">RA17</strain>
    </source>
</reference>
<dbReference type="Pfam" id="PF02311">
    <property type="entry name" value="AraC_binding"/>
    <property type="match status" value="1"/>
</dbReference>
<dbReference type="PANTHER" id="PTHR43280:SF28">
    <property type="entry name" value="HTH-TYPE TRANSCRIPTIONAL ACTIVATOR RHAS"/>
    <property type="match status" value="1"/>
</dbReference>
<evidence type="ECO:0000256" key="3">
    <source>
        <dbReference type="ARBA" id="ARBA00023163"/>
    </source>
</evidence>
<dbReference type="PROSITE" id="PS01124">
    <property type="entry name" value="HTH_ARAC_FAMILY_2"/>
    <property type="match status" value="1"/>
</dbReference>
<evidence type="ECO:0000256" key="2">
    <source>
        <dbReference type="ARBA" id="ARBA00023125"/>
    </source>
</evidence>
<dbReference type="InterPro" id="IPR009057">
    <property type="entry name" value="Homeodomain-like_sf"/>
</dbReference>
<evidence type="ECO:0000259" key="4">
    <source>
        <dbReference type="PROSITE" id="PS01124"/>
    </source>
</evidence>
<dbReference type="InterPro" id="IPR003313">
    <property type="entry name" value="AraC-bd"/>
</dbReference>